<feature type="region of interest" description="Disordered" evidence="1">
    <location>
        <begin position="1"/>
        <end position="66"/>
    </location>
</feature>
<feature type="region of interest" description="Disordered" evidence="1">
    <location>
        <begin position="535"/>
        <end position="561"/>
    </location>
</feature>
<dbReference type="EMBL" id="JAAAIM010001602">
    <property type="protein sequence ID" value="KAG0277153.1"/>
    <property type="molecule type" value="Genomic_DNA"/>
</dbReference>
<keyword evidence="2" id="KW-1133">Transmembrane helix</keyword>
<keyword evidence="2" id="KW-0472">Membrane</keyword>
<feature type="compositionally biased region" description="Polar residues" evidence="1">
    <location>
        <begin position="25"/>
        <end position="39"/>
    </location>
</feature>
<accession>A0ABQ7JK46</accession>
<evidence type="ECO:0000256" key="1">
    <source>
        <dbReference type="SAM" id="MobiDB-lite"/>
    </source>
</evidence>
<feature type="compositionally biased region" description="Low complexity" evidence="1">
    <location>
        <begin position="336"/>
        <end position="346"/>
    </location>
</feature>
<evidence type="ECO:0000313" key="3">
    <source>
        <dbReference type="EMBL" id="KAG0277153.1"/>
    </source>
</evidence>
<feature type="compositionally biased region" description="Gly residues" evidence="1">
    <location>
        <begin position="325"/>
        <end position="335"/>
    </location>
</feature>
<feature type="region of interest" description="Disordered" evidence="1">
    <location>
        <begin position="676"/>
        <end position="700"/>
    </location>
</feature>
<feature type="compositionally biased region" description="Acidic residues" evidence="1">
    <location>
        <begin position="129"/>
        <end position="145"/>
    </location>
</feature>
<gene>
    <name evidence="3" type="ORF">BGZ96_003000</name>
</gene>
<comment type="caution">
    <text evidence="3">The sequence shown here is derived from an EMBL/GenBank/DDBJ whole genome shotgun (WGS) entry which is preliminary data.</text>
</comment>
<feature type="region of interest" description="Disordered" evidence="1">
    <location>
        <begin position="763"/>
        <end position="784"/>
    </location>
</feature>
<evidence type="ECO:0000313" key="4">
    <source>
        <dbReference type="Proteomes" id="UP001194696"/>
    </source>
</evidence>
<feature type="compositionally biased region" description="Low complexity" evidence="1">
    <location>
        <begin position="770"/>
        <end position="784"/>
    </location>
</feature>
<protein>
    <submittedName>
        <fullName evidence="3">Uncharacterized protein</fullName>
    </submittedName>
</protein>
<feature type="compositionally biased region" description="Polar residues" evidence="1">
    <location>
        <begin position="608"/>
        <end position="620"/>
    </location>
</feature>
<proteinExistence type="predicted"/>
<feature type="compositionally biased region" description="Gly residues" evidence="1">
    <location>
        <begin position="687"/>
        <end position="696"/>
    </location>
</feature>
<feature type="region of interest" description="Disordered" evidence="1">
    <location>
        <begin position="308"/>
        <end position="346"/>
    </location>
</feature>
<feature type="transmembrane region" description="Helical" evidence="2">
    <location>
        <begin position="75"/>
        <end position="98"/>
    </location>
</feature>
<feature type="region of interest" description="Disordered" evidence="1">
    <location>
        <begin position="405"/>
        <end position="432"/>
    </location>
</feature>
<feature type="region of interest" description="Disordered" evidence="1">
    <location>
        <begin position="717"/>
        <end position="749"/>
    </location>
</feature>
<feature type="region of interest" description="Disordered" evidence="1">
    <location>
        <begin position="112"/>
        <end position="153"/>
    </location>
</feature>
<feature type="compositionally biased region" description="Basic and acidic residues" evidence="1">
    <location>
        <begin position="112"/>
        <end position="128"/>
    </location>
</feature>
<evidence type="ECO:0000256" key="2">
    <source>
        <dbReference type="SAM" id="Phobius"/>
    </source>
</evidence>
<feature type="region of interest" description="Disordered" evidence="1">
    <location>
        <begin position="182"/>
        <end position="215"/>
    </location>
</feature>
<sequence length="784" mass="83268">MSKAAVGTGTDASSTIPGSIFSDDLPSTQSAAAGSSDNIDYTPTPPTTYNNGNSTGGGSGSSQTPQIEVNSTTQIVLITLGIAVAVLFLLGVAATYYISHKNKRACLKKEKEAEADAADKEDLEKGGDEKEEVGEEEEEEEEEDLTTLTMPIVNERGDFYSKGPYSSGGYLLDNEKGGHAISHNGYHSASEDDKNAGSGLGYRQSHGNTPRLDGVSRYERGSTIYSNNNTNDSPCTATTTLSTLVAQRSQNPRSSFIEVAQTYAHRQSLVQPVDPSMQKQRMSESMVDSHSGYTDMYQQQQQFLQYEGGERGSSGATIGSSGHSGQWGGGGGGGAVTSSSSPATEKSSLLLDPFKTNNNSMASLDHILEQGTPQPSTPPAMAPVMMGVMRTVSPPLVQQPQVPIDISYQPPSKSSDPSRIASRKSSDVYRQGVADRRSVAGWPSNALGGTDGGENTNIWHRKRASVIIPEGTAPVRLWKEDAAVIATGALQDEAPRSPLASGPVPRIGIVSEEDDSTRESGISVGYRPSVRNGAAVFEGSLPRKTTSRSPSLSRLDDSSLDSQQSSIDALGISDAPTTAPYAALMTQQSTYRRKWATGQIAVDDHPQRPTNIHTTGFQGDNNDDTEHVVVSLPSPRGCLLENNYSHHHQAMSSVDDSQEQDGYEFGMRSLPLVFTHQRGGSTATKGSTGGGGGGGRKSTELANASGARLTYLDDYREQKQQKKLQQQQEQGVEGGGEGSGDSTIKVARRRSAQFLQNALKRASLYQSQPSESSTSPAMGSSSAK</sequence>
<name>A0ABQ7JK46_9FUNG</name>
<feature type="region of interest" description="Disordered" evidence="1">
    <location>
        <begin position="604"/>
        <end position="623"/>
    </location>
</feature>
<keyword evidence="4" id="KW-1185">Reference proteome</keyword>
<organism evidence="3 4">
    <name type="scientific">Linnemannia gamsii</name>
    <dbReference type="NCBI Taxonomy" id="64522"/>
    <lineage>
        <taxon>Eukaryota</taxon>
        <taxon>Fungi</taxon>
        <taxon>Fungi incertae sedis</taxon>
        <taxon>Mucoromycota</taxon>
        <taxon>Mortierellomycotina</taxon>
        <taxon>Mortierellomycetes</taxon>
        <taxon>Mortierellales</taxon>
        <taxon>Mortierellaceae</taxon>
        <taxon>Linnemannia</taxon>
    </lineage>
</organism>
<keyword evidence="2" id="KW-0812">Transmembrane</keyword>
<dbReference type="Proteomes" id="UP001194696">
    <property type="component" value="Unassembled WGS sequence"/>
</dbReference>
<reference evidence="3 4" key="1">
    <citation type="journal article" date="2020" name="Fungal Divers.">
        <title>Resolving the Mortierellaceae phylogeny through synthesis of multi-gene phylogenetics and phylogenomics.</title>
        <authorList>
            <person name="Vandepol N."/>
            <person name="Liber J."/>
            <person name="Desiro A."/>
            <person name="Na H."/>
            <person name="Kennedy M."/>
            <person name="Barry K."/>
            <person name="Grigoriev I.V."/>
            <person name="Miller A.N."/>
            <person name="O'Donnell K."/>
            <person name="Stajich J.E."/>
            <person name="Bonito G."/>
        </authorList>
    </citation>
    <scope>NUCLEOTIDE SEQUENCE [LARGE SCALE GENOMIC DNA]</scope>
    <source>
        <strain evidence="3 4">AD045</strain>
    </source>
</reference>